<evidence type="ECO:0000313" key="3">
    <source>
        <dbReference type="Proteomes" id="UP000565576"/>
    </source>
</evidence>
<accession>A0A7X0IV44</accession>
<name>A0A7X0IV44_9HYPH</name>
<comment type="caution">
    <text evidence="2">The sequence shown here is derived from an EMBL/GenBank/DDBJ whole genome shotgun (WGS) entry which is preliminary data.</text>
</comment>
<keyword evidence="1" id="KW-0472">Membrane</keyword>
<reference evidence="2 3" key="1">
    <citation type="submission" date="2020-08" db="EMBL/GenBank/DDBJ databases">
        <title>Genomic Encyclopedia of Type Strains, Phase IV (KMG-V): Genome sequencing to study the core and pangenomes of soil and plant-associated prokaryotes.</title>
        <authorList>
            <person name="Whitman W."/>
        </authorList>
    </citation>
    <scope>NUCLEOTIDE SEQUENCE [LARGE SCALE GENOMIC DNA]</scope>
    <source>
        <strain evidence="2 3">SEMIA 4060</strain>
    </source>
</reference>
<dbReference type="EMBL" id="JACHBG010000013">
    <property type="protein sequence ID" value="MBB6487288.1"/>
    <property type="molecule type" value="Genomic_DNA"/>
</dbReference>
<dbReference type="Proteomes" id="UP000565576">
    <property type="component" value="Unassembled WGS sequence"/>
</dbReference>
<dbReference type="AlphaFoldDB" id="A0A7X0IV44"/>
<protein>
    <submittedName>
        <fullName evidence="2">Peptidoglycan/LPS O-acetylase OafA/YrhL</fullName>
    </submittedName>
</protein>
<feature type="transmembrane region" description="Helical" evidence="1">
    <location>
        <begin position="116"/>
        <end position="136"/>
    </location>
</feature>
<feature type="transmembrane region" description="Helical" evidence="1">
    <location>
        <begin position="85"/>
        <end position="104"/>
    </location>
</feature>
<feature type="transmembrane region" description="Helical" evidence="1">
    <location>
        <begin position="30"/>
        <end position="47"/>
    </location>
</feature>
<keyword evidence="1" id="KW-0812">Transmembrane</keyword>
<proteinExistence type="predicted"/>
<gene>
    <name evidence="2" type="ORF">GGD46_004590</name>
</gene>
<organism evidence="2 3">
    <name type="scientific">Rhizobium lusitanum</name>
    <dbReference type="NCBI Taxonomy" id="293958"/>
    <lineage>
        <taxon>Bacteria</taxon>
        <taxon>Pseudomonadati</taxon>
        <taxon>Pseudomonadota</taxon>
        <taxon>Alphaproteobacteria</taxon>
        <taxon>Hyphomicrobiales</taxon>
        <taxon>Rhizobiaceae</taxon>
        <taxon>Rhizobium/Agrobacterium group</taxon>
        <taxon>Rhizobium</taxon>
    </lineage>
</organism>
<keyword evidence="1" id="KW-1133">Transmembrane helix</keyword>
<evidence type="ECO:0000313" key="2">
    <source>
        <dbReference type="EMBL" id="MBB6487288.1"/>
    </source>
</evidence>
<feature type="transmembrane region" description="Helical" evidence="1">
    <location>
        <begin position="7"/>
        <end position="24"/>
    </location>
</feature>
<sequence>MKRSSRVYPTLLVFVAVTSIALSQTPLNPGIIGVLSALTFTLNYVIIESRSFISVFDHIWSLCVEEHSYLLLGVVALVLRHAAMRSAGIVIFVLGLAAIANGIVQYDILDRDRFTVFWSTDVAAASIMISAAAVFYCSCEGPDVAASRFGLGNLVRGHQLLSDRTAGSLAIEWMDWKRQGPKRYYGNGLIQPRNNSHTAYLDAV</sequence>
<evidence type="ECO:0000256" key="1">
    <source>
        <dbReference type="SAM" id="Phobius"/>
    </source>
</evidence>